<evidence type="ECO:0000313" key="2">
    <source>
        <dbReference type="Proteomes" id="UP001597546"/>
    </source>
</evidence>
<protein>
    <submittedName>
        <fullName evidence="1">Uncharacterized protein</fullName>
    </submittedName>
</protein>
<sequence>MYTTGFSSEIFRNKAFGSHNIQSSIRIFMGGTIDLNNSIISTKNPENNAEYGGFCIITSYFLKYKKLYFSTEIGTDLNFGSKFSLGYSF</sequence>
<dbReference type="Proteomes" id="UP001597546">
    <property type="component" value="Unassembled WGS sequence"/>
</dbReference>
<dbReference type="EMBL" id="JBHULV010000057">
    <property type="protein sequence ID" value="MFD2733581.1"/>
    <property type="molecule type" value="Genomic_DNA"/>
</dbReference>
<proteinExistence type="predicted"/>
<comment type="caution">
    <text evidence="1">The sequence shown here is derived from an EMBL/GenBank/DDBJ whole genome shotgun (WGS) entry which is preliminary data.</text>
</comment>
<organism evidence="1 2">
    <name type="scientific">Pedobacter alpinus</name>
    <dbReference type="NCBI Taxonomy" id="1590643"/>
    <lineage>
        <taxon>Bacteria</taxon>
        <taxon>Pseudomonadati</taxon>
        <taxon>Bacteroidota</taxon>
        <taxon>Sphingobacteriia</taxon>
        <taxon>Sphingobacteriales</taxon>
        <taxon>Sphingobacteriaceae</taxon>
        <taxon>Pedobacter</taxon>
    </lineage>
</organism>
<gene>
    <name evidence="1" type="ORF">ACFSSE_17870</name>
</gene>
<accession>A0ABW5TZG2</accession>
<dbReference type="RefSeq" id="WP_379045434.1">
    <property type="nucleotide sequence ID" value="NZ_JBHSKW010000054.1"/>
</dbReference>
<name>A0ABW5TZG2_9SPHI</name>
<reference evidence="2" key="1">
    <citation type="journal article" date="2019" name="Int. J. Syst. Evol. Microbiol.">
        <title>The Global Catalogue of Microorganisms (GCM) 10K type strain sequencing project: providing services to taxonomists for standard genome sequencing and annotation.</title>
        <authorList>
            <consortium name="The Broad Institute Genomics Platform"/>
            <consortium name="The Broad Institute Genome Sequencing Center for Infectious Disease"/>
            <person name="Wu L."/>
            <person name="Ma J."/>
        </authorList>
    </citation>
    <scope>NUCLEOTIDE SEQUENCE [LARGE SCALE GENOMIC DNA]</scope>
    <source>
        <strain evidence="2">KCTC 42456</strain>
    </source>
</reference>
<evidence type="ECO:0000313" key="1">
    <source>
        <dbReference type="EMBL" id="MFD2733581.1"/>
    </source>
</evidence>
<keyword evidence="2" id="KW-1185">Reference proteome</keyword>